<feature type="compositionally biased region" description="Basic and acidic residues" evidence="1">
    <location>
        <begin position="78"/>
        <end position="88"/>
    </location>
</feature>
<gene>
    <name evidence="3" type="primary">20351698</name>
    <name evidence="2" type="ORF">GGTG_11240</name>
</gene>
<dbReference type="VEuPathDB" id="FungiDB:GGTG_11240"/>
<dbReference type="EMBL" id="GL385400">
    <property type="protein sequence ID" value="EJT71990.1"/>
    <property type="molecule type" value="Genomic_DNA"/>
</dbReference>
<organism evidence="2">
    <name type="scientific">Gaeumannomyces tritici (strain R3-111a-1)</name>
    <name type="common">Wheat and barley take-all root rot fungus</name>
    <name type="synonym">Gaeumannomyces graminis var. tritici</name>
    <dbReference type="NCBI Taxonomy" id="644352"/>
    <lineage>
        <taxon>Eukaryota</taxon>
        <taxon>Fungi</taxon>
        <taxon>Dikarya</taxon>
        <taxon>Ascomycota</taxon>
        <taxon>Pezizomycotina</taxon>
        <taxon>Sordariomycetes</taxon>
        <taxon>Sordariomycetidae</taxon>
        <taxon>Magnaporthales</taxon>
        <taxon>Magnaporthaceae</taxon>
        <taxon>Gaeumannomyces</taxon>
    </lineage>
</organism>
<dbReference type="GeneID" id="20351698"/>
<dbReference type="AlphaFoldDB" id="J3PCM0"/>
<feature type="region of interest" description="Disordered" evidence="1">
    <location>
        <begin position="1"/>
        <end position="30"/>
    </location>
</feature>
<reference evidence="3" key="5">
    <citation type="submission" date="2018-04" db="UniProtKB">
        <authorList>
            <consortium name="EnsemblFungi"/>
        </authorList>
    </citation>
    <scope>IDENTIFICATION</scope>
    <source>
        <strain evidence="3">R3-111a-1</strain>
    </source>
</reference>
<feature type="region of interest" description="Disordered" evidence="1">
    <location>
        <begin position="145"/>
        <end position="165"/>
    </location>
</feature>
<dbReference type="EnsemblFungi" id="EJT71990">
    <property type="protein sequence ID" value="EJT71990"/>
    <property type="gene ID" value="GGTG_11240"/>
</dbReference>
<dbReference type="RefSeq" id="XP_009227387.1">
    <property type="nucleotide sequence ID" value="XM_009229123.1"/>
</dbReference>
<evidence type="ECO:0000313" key="2">
    <source>
        <dbReference type="EMBL" id="EJT71990.1"/>
    </source>
</evidence>
<reference evidence="2" key="3">
    <citation type="submission" date="2010-09" db="EMBL/GenBank/DDBJ databases">
        <title>Annotation of Gaeumannomyces graminis var. tritici R3-111a-1.</title>
        <authorList>
            <consortium name="The Broad Institute Genome Sequencing Platform"/>
            <person name="Ma L.-J."/>
            <person name="Dead R."/>
            <person name="Young S.K."/>
            <person name="Zeng Q."/>
            <person name="Gargeya S."/>
            <person name="Fitzgerald M."/>
            <person name="Haas B."/>
            <person name="Abouelleil A."/>
            <person name="Alvarado L."/>
            <person name="Arachchi H.M."/>
            <person name="Berlin A."/>
            <person name="Brown A."/>
            <person name="Chapman S.B."/>
            <person name="Chen Z."/>
            <person name="Dunbar C."/>
            <person name="Freedman E."/>
            <person name="Gearin G."/>
            <person name="Gellesch M."/>
            <person name="Goldberg J."/>
            <person name="Griggs A."/>
            <person name="Gujja S."/>
            <person name="Heiman D."/>
            <person name="Howarth C."/>
            <person name="Larson L."/>
            <person name="Lui A."/>
            <person name="MacDonald P.J.P."/>
            <person name="Mehta T."/>
            <person name="Montmayeur A."/>
            <person name="Murphy C."/>
            <person name="Neiman D."/>
            <person name="Pearson M."/>
            <person name="Priest M."/>
            <person name="Roberts A."/>
            <person name="Saif S."/>
            <person name="Shea T."/>
            <person name="Shenoy N."/>
            <person name="Sisk P."/>
            <person name="Stolte C."/>
            <person name="Sykes S."/>
            <person name="Yandava C."/>
            <person name="Wortman J."/>
            <person name="Nusbaum C."/>
            <person name="Birren B."/>
        </authorList>
    </citation>
    <scope>NUCLEOTIDE SEQUENCE</scope>
    <source>
        <strain evidence="2">R3-111a-1</strain>
    </source>
</reference>
<sequence>MGVCASVSQKRTKGECGMRPHQLRGRARGGKGEVFAAATAIENGHGRDGRDGGEGVVGWLAVFGDFMRLVARASSAGPDDRQTGDRRAVPSTALTATLCKTGRGKHTSPVPGRGAREGDACGNPAAIQRRAVGGVRMRVAGDVVDSVVPKQGDASPSHRDKAKGW</sequence>
<reference evidence="2" key="2">
    <citation type="submission" date="2010-07" db="EMBL/GenBank/DDBJ databases">
        <authorList>
            <consortium name="The Broad Institute Genome Sequencing Platform"/>
            <consortium name="Broad Institute Genome Sequencing Center for Infectious Disease"/>
            <person name="Ma L.-J."/>
            <person name="Dead R."/>
            <person name="Young S."/>
            <person name="Zeng Q."/>
            <person name="Koehrsen M."/>
            <person name="Alvarado L."/>
            <person name="Berlin A."/>
            <person name="Chapman S.B."/>
            <person name="Chen Z."/>
            <person name="Freedman E."/>
            <person name="Gellesch M."/>
            <person name="Goldberg J."/>
            <person name="Griggs A."/>
            <person name="Gujja S."/>
            <person name="Heilman E.R."/>
            <person name="Heiman D."/>
            <person name="Hepburn T."/>
            <person name="Howarth C."/>
            <person name="Jen D."/>
            <person name="Larson L."/>
            <person name="Mehta T."/>
            <person name="Neiman D."/>
            <person name="Pearson M."/>
            <person name="Roberts A."/>
            <person name="Saif S."/>
            <person name="Shea T."/>
            <person name="Shenoy N."/>
            <person name="Sisk P."/>
            <person name="Stolte C."/>
            <person name="Sykes S."/>
            <person name="Walk T."/>
            <person name="White J."/>
            <person name="Yandava C."/>
            <person name="Haas B."/>
            <person name="Nusbaum C."/>
            <person name="Birren B."/>
        </authorList>
    </citation>
    <scope>NUCLEOTIDE SEQUENCE</scope>
    <source>
        <strain evidence="2">R3-111a-1</strain>
    </source>
</reference>
<proteinExistence type="predicted"/>
<feature type="region of interest" description="Disordered" evidence="1">
    <location>
        <begin position="74"/>
        <end position="124"/>
    </location>
</feature>
<reference evidence="4" key="1">
    <citation type="submission" date="2010-07" db="EMBL/GenBank/DDBJ databases">
        <title>The genome sequence of Gaeumannomyces graminis var. tritici strain R3-111a-1.</title>
        <authorList>
            <consortium name="The Broad Institute Genome Sequencing Platform"/>
            <person name="Ma L.-J."/>
            <person name="Dead R."/>
            <person name="Young S."/>
            <person name="Zeng Q."/>
            <person name="Koehrsen M."/>
            <person name="Alvarado L."/>
            <person name="Berlin A."/>
            <person name="Chapman S.B."/>
            <person name="Chen Z."/>
            <person name="Freedman E."/>
            <person name="Gellesch M."/>
            <person name="Goldberg J."/>
            <person name="Griggs A."/>
            <person name="Gujja S."/>
            <person name="Heilman E.R."/>
            <person name="Heiman D."/>
            <person name="Hepburn T."/>
            <person name="Howarth C."/>
            <person name="Jen D."/>
            <person name="Larson L."/>
            <person name="Mehta T."/>
            <person name="Neiman D."/>
            <person name="Pearson M."/>
            <person name="Roberts A."/>
            <person name="Saif S."/>
            <person name="Shea T."/>
            <person name="Shenoy N."/>
            <person name="Sisk P."/>
            <person name="Stolte C."/>
            <person name="Sykes S."/>
            <person name="Walk T."/>
            <person name="White J."/>
            <person name="Yandava C."/>
            <person name="Haas B."/>
            <person name="Nusbaum C."/>
            <person name="Birren B."/>
        </authorList>
    </citation>
    <scope>NUCLEOTIDE SEQUENCE [LARGE SCALE GENOMIC DNA]</scope>
    <source>
        <strain evidence="4">R3-111a-1</strain>
    </source>
</reference>
<protein>
    <submittedName>
        <fullName evidence="2 3">Uncharacterized protein</fullName>
    </submittedName>
</protein>
<feature type="compositionally biased region" description="Basic and acidic residues" evidence="1">
    <location>
        <begin position="156"/>
        <end position="165"/>
    </location>
</feature>
<evidence type="ECO:0000313" key="4">
    <source>
        <dbReference type="Proteomes" id="UP000006039"/>
    </source>
</evidence>
<name>J3PCM0_GAET3</name>
<dbReference type="Proteomes" id="UP000006039">
    <property type="component" value="Unassembled WGS sequence"/>
</dbReference>
<keyword evidence="4" id="KW-1185">Reference proteome</keyword>
<evidence type="ECO:0000256" key="1">
    <source>
        <dbReference type="SAM" id="MobiDB-lite"/>
    </source>
</evidence>
<dbReference type="HOGENOM" id="CLU_1610852_0_0_1"/>
<reference evidence="3" key="4">
    <citation type="journal article" date="2015" name="G3 (Bethesda)">
        <title>Genome sequences of three phytopathogenic species of the Magnaporthaceae family of fungi.</title>
        <authorList>
            <person name="Okagaki L.H."/>
            <person name="Nunes C.C."/>
            <person name="Sailsbery J."/>
            <person name="Clay B."/>
            <person name="Brown D."/>
            <person name="John T."/>
            <person name="Oh Y."/>
            <person name="Young N."/>
            <person name="Fitzgerald M."/>
            <person name="Haas B.J."/>
            <person name="Zeng Q."/>
            <person name="Young S."/>
            <person name="Adiconis X."/>
            <person name="Fan L."/>
            <person name="Levin J.Z."/>
            <person name="Mitchell T.K."/>
            <person name="Okubara P.A."/>
            <person name="Farman M.L."/>
            <person name="Kohn L.M."/>
            <person name="Birren B."/>
            <person name="Ma L.-J."/>
            <person name="Dean R.A."/>
        </authorList>
    </citation>
    <scope>NUCLEOTIDE SEQUENCE</scope>
    <source>
        <strain evidence="3">R3-111a-1</strain>
    </source>
</reference>
<accession>J3PCM0</accession>
<evidence type="ECO:0000313" key="3">
    <source>
        <dbReference type="EnsemblFungi" id="EJT71990"/>
    </source>
</evidence>